<keyword evidence="2" id="KW-1185">Reference proteome</keyword>
<name>A0A5D6US96_9BACT</name>
<dbReference type="RefSeq" id="WP_149072409.1">
    <property type="nucleotide sequence ID" value="NZ_VTHL01000023.1"/>
</dbReference>
<dbReference type="EMBL" id="VTHL01000023">
    <property type="protein sequence ID" value="TYZ06571.1"/>
    <property type="molecule type" value="Genomic_DNA"/>
</dbReference>
<sequence length="112" mass="12876">MPLDLVTFLLHTPEAEKTTVYLHSDDEDDDTLRTCAALLVAQTQDQKLFITLETPRRYLAHTQHPDEDEPEIEFLHDYEEVEALLEDAGLDGLHDGERGILYHNLLYLLMNG</sequence>
<accession>A0A5D6US96</accession>
<dbReference type="AlphaFoldDB" id="A0A5D6US96"/>
<protein>
    <submittedName>
        <fullName evidence="1">Uncharacterized protein</fullName>
    </submittedName>
</protein>
<evidence type="ECO:0000313" key="1">
    <source>
        <dbReference type="EMBL" id="TYZ06571.1"/>
    </source>
</evidence>
<organism evidence="1 2">
    <name type="scientific">Hymenobacter lutimineralis</name>
    <dbReference type="NCBI Taxonomy" id="2606448"/>
    <lineage>
        <taxon>Bacteria</taxon>
        <taxon>Pseudomonadati</taxon>
        <taxon>Bacteroidota</taxon>
        <taxon>Cytophagia</taxon>
        <taxon>Cytophagales</taxon>
        <taxon>Hymenobacteraceae</taxon>
        <taxon>Hymenobacter</taxon>
    </lineage>
</organism>
<reference evidence="1 2" key="1">
    <citation type="submission" date="2019-08" db="EMBL/GenBank/DDBJ databases">
        <authorList>
            <person name="Seo M.-J."/>
        </authorList>
    </citation>
    <scope>NUCLEOTIDE SEQUENCE [LARGE SCALE GENOMIC DNA]</scope>
    <source>
        <strain evidence="1 2">KIGAM108</strain>
    </source>
</reference>
<proteinExistence type="predicted"/>
<evidence type="ECO:0000313" key="2">
    <source>
        <dbReference type="Proteomes" id="UP000322791"/>
    </source>
</evidence>
<dbReference type="Proteomes" id="UP000322791">
    <property type="component" value="Unassembled WGS sequence"/>
</dbReference>
<gene>
    <name evidence="1" type="ORF">FY528_17960</name>
</gene>
<comment type="caution">
    <text evidence="1">The sequence shown here is derived from an EMBL/GenBank/DDBJ whole genome shotgun (WGS) entry which is preliminary data.</text>
</comment>